<dbReference type="Proteomes" id="UP001596456">
    <property type="component" value="Unassembled WGS sequence"/>
</dbReference>
<dbReference type="RefSeq" id="WP_377355762.1">
    <property type="nucleotide sequence ID" value="NZ_JBHTCM010000004.1"/>
</dbReference>
<evidence type="ECO:0000313" key="3">
    <source>
        <dbReference type="EMBL" id="MFC7331780.1"/>
    </source>
</evidence>
<feature type="region of interest" description="Disordered" evidence="1">
    <location>
        <begin position="86"/>
        <end position="181"/>
    </location>
</feature>
<dbReference type="InterPro" id="IPR021309">
    <property type="entry name" value="YgaP-like_TM"/>
</dbReference>
<sequence>MPTQQAERSIVNRSQTFISSTLPFGPVNVGPAERMVTAGLGGVLLLGGLGRGGPGGTLAVLAGGLLLTRAVTGHCPAYRAMGITGDGQADRMQAGPSRQSQGRAGGGLAPDLPRAGRDNPAYPRTPDNGVAEVLRRPGGEARPTRTWLEEEDLVEQASEMSFPASDPPAYTAESSDGAPRR</sequence>
<keyword evidence="4" id="KW-1185">Reference proteome</keyword>
<protein>
    <submittedName>
        <fullName evidence="3">YgaP-like transmembrane domain</fullName>
    </submittedName>
</protein>
<reference evidence="4" key="1">
    <citation type="journal article" date="2019" name="Int. J. Syst. Evol. Microbiol.">
        <title>The Global Catalogue of Microorganisms (GCM) 10K type strain sequencing project: providing services to taxonomists for standard genome sequencing and annotation.</title>
        <authorList>
            <consortium name="The Broad Institute Genomics Platform"/>
            <consortium name="The Broad Institute Genome Sequencing Center for Infectious Disease"/>
            <person name="Wu L."/>
            <person name="Ma J."/>
        </authorList>
    </citation>
    <scope>NUCLEOTIDE SEQUENCE [LARGE SCALE GENOMIC DNA]</scope>
    <source>
        <strain evidence="4">CGMCC 1.16275</strain>
    </source>
</reference>
<organism evidence="3 4">
    <name type="scientific">Rhodocista pekingensis</name>
    <dbReference type="NCBI Taxonomy" id="201185"/>
    <lineage>
        <taxon>Bacteria</taxon>
        <taxon>Pseudomonadati</taxon>
        <taxon>Pseudomonadota</taxon>
        <taxon>Alphaproteobacteria</taxon>
        <taxon>Rhodospirillales</taxon>
        <taxon>Azospirillaceae</taxon>
        <taxon>Rhodocista</taxon>
    </lineage>
</organism>
<dbReference type="Pfam" id="PF11127">
    <property type="entry name" value="YgaP-like_TM"/>
    <property type="match status" value="1"/>
</dbReference>
<evidence type="ECO:0000256" key="1">
    <source>
        <dbReference type="SAM" id="MobiDB-lite"/>
    </source>
</evidence>
<evidence type="ECO:0000259" key="2">
    <source>
        <dbReference type="Pfam" id="PF11127"/>
    </source>
</evidence>
<dbReference type="EMBL" id="JBHTCM010000004">
    <property type="protein sequence ID" value="MFC7331780.1"/>
    <property type="molecule type" value="Genomic_DNA"/>
</dbReference>
<name>A0ABW2KQX2_9PROT</name>
<accession>A0ABW2KQX2</accession>
<feature type="domain" description="Inner membrane protein YgaP-like transmembrane" evidence="2">
    <location>
        <begin position="27"/>
        <end position="84"/>
    </location>
</feature>
<gene>
    <name evidence="3" type="ORF">ACFQPS_01265</name>
</gene>
<comment type="caution">
    <text evidence="3">The sequence shown here is derived from an EMBL/GenBank/DDBJ whole genome shotgun (WGS) entry which is preliminary data.</text>
</comment>
<feature type="compositionally biased region" description="Basic and acidic residues" evidence="1">
    <location>
        <begin position="133"/>
        <end position="143"/>
    </location>
</feature>
<evidence type="ECO:0000313" key="4">
    <source>
        <dbReference type="Proteomes" id="UP001596456"/>
    </source>
</evidence>
<proteinExistence type="predicted"/>